<evidence type="ECO:0000313" key="2">
    <source>
        <dbReference type="EMBL" id="QBQ36465.1"/>
    </source>
</evidence>
<accession>A0ABX5S859</accession>
<evidence type="ECO:0000259" key="1">
    <source>
        <dbReference type="Pfam" id="PF14417"/>
    </source>
</evidence>
<keyword evidence="3" id="KW-1185">Reference proteome</keyword>
<proteinExistence type="predicted"/>
<name>A0ABX5S859_9BURK</name>
<feature type="domain" description="MEDS" evidence="1">
    <location>
        <begin position="31"/>
        <end position="183"/>
    </location>
</feature>
<organism evidence="2 3">
    <name type="scientific">Pseudoduganella plicata</name>
    <dbReference type="NCBI Taxonomy" id="321984"/>
    <lineage>
        <taxon>Bacteria</taxon>
        <taxon>Pseudomonadati</taxon>
        <taxon>Pseudomonadota</taxon>
        <taxon>Betaproteobacteria</taxon>
        <taxon>Burkholderiales</taxon>
        <taxon>Oxalobacteraceae</taxon>
        <taxon>Telluria group</taxon>
        <taxon>Pseudoduganella</taxon>
    </lineage>
</organism>
<dbReference type="Pfam" id="PF14417">
    <property type="entry name" value="MEDS"/>
    <property type="match status" value="1"/>
</dbReference>
<dbReference type="Proteomes" id="UP000294359">
    <property type="component" value="Chromosome"/>
</dbReference>
<evidence type="ECO:0000313" key="3">
    <source>
        <dbReference type="Proteomes" id="UP000294359"/>
    </source>
</evidence>
<dbReference type="InterPro" id="IPR025847">
    <property type="entry name" value="MEDS_domain"/>
</dbReference>
<reference evidence="2 3" key="1">
    <citation type="submission" date="2019-03" db="EMBL/GenBank/DDBJ databases">
        <title>Draft Genome Sequences of Six Type Strains of the Genus Massilia.</title>
        <authorList>
            <person name="Miess H."/>
            <person name="Frediansyhah A."/>
            <person name="Gross H."/>
        </authorList>
    </citation>
    <scope>NUCLEOTIDE SEQUENCE [LARGE SCALE GENOMIC DNA]</scope>
    <source>
        <strain evidence="2 3">DSM 17505</strain>
    </source>
</reference>
<dbReference type="EMBL" id="CP038026">
    <property type="protein sequence ID" value="QBQ36465.1"/>
    <property type="molecule type" value="Genomic_DNA"/>
</dbReference>
<sequence>MSAGGRTIVNEYSATKRRAVDDFWTTQAPCTHCLQLYDSDEALLDALEGFIATGIRQGDAIVVIATPSHRLELDRRLAYAGFDPAAAAERGQYLPLDAAELLARFTDNGVPDEARFRCVIDGLLLRARKHYPTVRAFGEMVGLLWADGHYASTARLEEMWSRVCHDNNLALFCAYPRAGFDAAPAFAAQIEAAHSQACPF</sequence>
<protein>
    <recommendedName>
        <fullName evidence="1">MEDS domain-containing protein</fullName>
    </recommendedName>
</protein>
<gene>
    <name evidence="2" type="ORF">E1742_10035</name>
</gene>